<reference evidence="11" key="1">
    <citation type="submission" date="2017-05" db="EMBL/GenBank/DDBJ databases">
        <title>The Genome Sequence of EEnterococcus faecalis 9F2_4866.</title>
        <authorList>
            <consortium name="The Broad Institute Genomics Platform"/>
            <consortium name="The Broad Institute Genomic Center for Infectious Diseases"/>
            <person name="Earl A."/>
            <person name="Manson A."/>
            <person name="Schwartman J."/>
            <person name="Gilmore M."/>
            <person name="Abouelleil A."/>
            <person name="Cao P."/>
            <person name="Chapman S."/>
            <person name="Cusick C."/>
            <person name="Shea T."/>
            <person name="Young S."/>
            <person name="Neafsey D."/>
            <person name="Nusbaum C."/>
            <person name="Birren B."/>
        </authorList>
    </citation>
    <scope>NUCLEOTIDE SEQUENCE [LARGE SCALE GENOMIC DNA]</scope>
    <source>
        <strain evidence="11">12C11_DIV0727</strain>
    </source>
</reference>
<evidence type="ECO:0000256" key="2">
    <source>
        <dbReference type="ARBA" id="ARBA00010692"/>
    </source>
</evidence>
<feature type="transmembrane region" description="Helical" evidence="9">
    <location>
        <begin position="114"/>
        <end position="135"/>
    </location>
</feature>
<evidence type="ECO:0000256" key="3">
    <source>
        <dbReference type="ARBA" id="ARBA00022448"/>
    </source>
</evidence>
<evidence type="ECO:0000256" key="8">
    <source>
        <dbReference type="PIRNR" id="PIRNR016661"/>
    </source>
</evidence>
<keyword evidence="7 8" id="KW-0472">Membrane</keyword>
<dbReference type="EMBL" id="CP147248">
    <property type="protein sequence ID" value="WYJ86009.1"/>
    <property type="molecule type" value="Genomic_DNA"/>
</dbReference>
<name>A0ABZ2T7B6_9ENTE</name>
<proteinExistence type="inferred from homology"/>
<evidence type="ECO:0000313" key="10">
    <source>
        <dbReference type="EMBL" id="WYJ86009.1"/>
    </source>
</evidence>
<accession>A0ABZ2T7B6</accession>
<sequence length="179" mass="19693">MKTKVLTKIALFLALIIVSGFIAIPIPGIGVPIVLQNMMIMLAGGFLGKRWGTLTVGSFLLLVLVGFPLLSGGRGGPAVFYGPSTGFLIGYLFSAFTIGFMFEKVKKLNFWTVFLIYLIGGAFIIDFCGSFSLAYFSQTSWFSGLKIAAFFLPVDTLKAIVATWITLRLRDYTFREDKK</sequence>
<keyword evidence="4 8" id="KW-1003">Cell membrane</keyword>
<protein>
    <recommendedName>
        <fullName evidence="8">Biotin transporter</fullName>
    </recommendedName>
</protein>
<keyword evidence="6 9" id="KW-1133">Transmembrane helix</keyword>
<dbReference type="Gene3D" id="1.10.1760.20">
    <property type="match status" value="1"/>
</dbReference>
<dbReference type="RefSeq" id="WP_086444147.1">
    <property type="nucleotide sequence ID" value="NZ_CP147248.1"/>
</dbReference>
<evidence type="ECO:0000256" key="4">
    <source>
        <dbReference type="ARBA" id="ARBA00022475"/>
    </source>
</evidence>
<feature type="transmembrane region" description="Helical" evidence="9">
    <location>
        <begin position="78"/>
        <end position="102"/>
    </location>
</feature>
<evidence type="ECO:0000256" key="5">
    <source>
        <dbReference type="ARBA" id="ARBA00022692"/>
    </source>
</evidence>
<keyword evidence="11" id="KW-1185">Reference proteome</keyword>
<dbReference type="Pfam" id="PF02632">
    <property type="entry name" value="BioY"/>
    <property type="match status" value="1"/>
</dbReference>
<evidence type="ECO:0000256" key="7">
    <source>
        <dbReference type="ARBA" id="ARBA00023136"/>
    </source>
</evidence>
<feature type="transmembrane region" description="Helical" evidence="9">
    <location>
        <begin position="5"/>
        <end position="23"/>
    </location>
</feature>
<gene>
    <name evidence="10" type="ORF">A5866_001087</name>
</gene>
<dbReference type="Proteomes" id="UP000195080">
    <property type="component" value="Chromosome"/>
</dbReference>
<evidence type="ECO:0000256" key="6">
    <source>
        <dbReference type="ARBA" id="ARBA00022989"/>
    </source>
</evidence>
<feature type="transmembrane region" description="Helical" evidence="9">
    <location>
        <begin position="54"/>
        <end position="72"/>
    </location>
</feature>
<evidence type="ECO:0000313" key="11">
    <source>
        <dbReference type="Proteomes" id="UP000195080"/>
    </source>
</evidence>
<dbReference type="InterPro" id="IPR003784">
    <property type="entry name" value="BioY"/>
</dbReference>
<comment type="subcellular location">
    <subcellularLocation>
        <location evidence="1 8">Cell membrane</location>
        <topology evidence="1 8">Multi-pass membrane protein</topology>
    </subcellularLocation>
</comment>
<evidence type="ECO:0000256" key="9">
    <source>
        <dbReference type="SAM" id="Phobius"/>
    </source>
</evidence>
<organism evidence="10 11">
    <name type="scientific">Candidatus Enterococcus lemimoniae</name>
    <dbReference type="NCBI Taxonomy" id="1834167"/>
    <lineage>
        <taxon>Bacteria</taxon>
        <taxon>Bacillati</taxon>
        <taxon>Bacillota</taxon>
        <taxon>Bacilli</taxon>
        <taxon>Lactobacillales</taxon>
        <taxon>Enterococcaceae</taxon>
        <taxon>Enterococcus</taxon>
    </lineage>
</organism>
<dbReference type="PANTHER" id="PTHR34295:SF4">
    <property type="entry name" value="BIOTIN TRANSPORTER BIOY-RELATED"/>
    <property type="match status" value="1"/>
</dbReference>
<keyword evidence="5 9" id="KW-0812">Transmembrane</keyword>
<evidence type="ECO:0000256" key="1">
    <source>
        <dbReference type="ARBA" id="ARBA00004651"/>
    </source>
</evidence>
<comment type="similarity">
    <text evidence="2 8">Belongs to the BioY family.</text>
</comment>
<dbReference type="PIRSF" id="PIRSF016661">
    <property type="entry name" value="BioY"/>
    <property type="match status" value="1"/>
</dbReference>
<feature type="transmembrane region" description="Helical" evidence="9">
    <location>
        <begin position="147"/>
        <end position="169"/>
    </location>
</feature>
<keyword evidence="3 8" id="KW-0813">Transport</keyword>
<dbReference type="PANTHER" id="PTHR34295">
    <property type="entry name" value="BIOTIN TRANSPORTER BIOY"/>
    <property type="match status" value="1"/>
</dbReference>